<dbReference type="GO" id="GO:0050563">
    <property type="term" value="F:trans-feruloyl-CoA synthase activity"/>
    <property type="evidence" value="ECO:0007669"/>
    <property type="project" value="UniProtKB-ARBA"/>
</dbReference>
<evidence type="ECO:0000256" key="1">
    <source>
        <dbReference type="ARBA" id="ARBA00001946"/>
    </source>
</evidence>
<dbReference type="GO" id="GO:0106286">
    <property type="term" value="F:(E)-caffeate-CoA ligase activity"/>
    <property type="evidence" value="ECO:0007669"/>
    <property type="project" value="UniProtKB-ARBA"/>
</dbReference>
<comment type="caution">
    <text evidence="14">The sequence shown here is derived from an EMBL/GenBank/DDBJ whole genome shotgun (WGS) entry which is preliminary data.</text>
</comment>
<evidence type="ECO:0000256" key="9">
    <source>
        <dbReference type="ARBA" id="ARBA00034219"/>
    </source>
</evidence>
<dbReference type="Pfam" id="PF13193">
    <property type="entry name" value="AMP-binding_C"/>
    <property type="match status" value="1"/>
</dbReference>
<evidence type="ECO:0000313" key="15">
    <source>
        <dbReference type="Proteomes" id="UP000626092"/>
    </source>
</evidence>
<dbReference type="Proteomes" id="UP000626092">
    <property type="component" value="Unassembled WGS sequence"/>
</dbReference>
<dbReference type="CDD" id="cd05904">
    <property type="entry name" value="4CL"/>
    <property type="match status" value="1"/>
</dbReference>
<evidence type="ECO:0000259" key="13">
    <source>
        <dbReference type="Pfam" id="PF13193"/>
    </source>
</evidence>
<gene>
    <name evidence="14" type="ORF">RHSIM_Rhsim08G0200700</name>
</gene>
<comment type="catalytic activity">
    <reaction evidence="9">
        <text>(E)-4-coumarate + ATP + H(+) = (E)-4-coumaroyl-AMP + diphosphate</text>
        <dbReference type="Rhea" id="RHEA:72419"/>
        <dbReference type="ChEBI" id="CHEBI:12876"/>
        <dbReference type="ChEBI" id="CHEBI:15378"/>
        <dbReference type="ChEBI" id="CHEBI:30616"/>
        <dbReference type="ChEBI" id="CHEBI:33019"/>
        <dbReference type="ChEBI" id="CHEBI:192348"/>
    </reaction>
    <physiologicalReaction direction="left-to-right" evidence="9">
        <dbReference type="Rhea" id="RHEA:72420"/>
    </physiologicalReaction>
</comment>
<evidence type="ECO:0000256" key="4">
    <source>
        <dbReference type="ARBA" id="ARBA00012959"/>
    </source>
</evidence>
<dbReference type="GO" id="GO:0009698">
    <property type="term" value="P:phenylpropanoid metabolic process"/>
    <property type="evidence" value="ECO:0007669"/>
    <property type="project" value="UniProtKB-KW"/>
</dbReference>
<dbReference type="InterPro" id="IPR000873">
    <property type="entry name" value="AMP-dep_synth/lig_dom"/>
</dbReference>
<comment type="catalytic activity">
    <reaction evidence="10">
        <text>(E)-4-coumaroyl-AMP + CoA = (E)-4-coumaroyl-CoA + AMP + H(+)</text>
        <dbReference type="Rhea" id="RHEA:72423"/>
        <dbReference type="ChEBI" id="CHEBI:15378"/>
        <dbReference type="ChEBI" id="CHEBI:57287"/>
        <dbReference type="ChEBI" id="CHEBI:85008"/>
        <dbReference type="ChEBI" id="CHEBI:192348"/>
        <dbReference type="ChEBI" id="CHEBI:456215"/>
    </reaction>
    <physiologicalReaction direction="left-to-right" evidence="10">
        <dbReference type="Rhea" id="RHEA:72424"/>
    </physiologicalReaction>
</comment>
<dbReference type="UniPathway" id="UPA00372">
    <property type="reaction ID" value="UER00547"/>
</dbReference>
<evidence type="ECO:0000256" key="3">
    <source>
        <dbReference type="ARBA" id="ARBA00006432"/>
    </source>
</evidence>
<dbReference type="InterPro" id="IPR045851">
    <property type="entry name" value="AMP-bd_C_sf"/>
</dbReference>
<comment type="similarity">
    <text evidence="3">Belongs to the ATP-dependent AMP-binding enzyme family.</text>
</comment>
<dbReference type="GO" id="GO:0016207">
    <property type="term" value="F:4-coumarate-CoA ligase activity"/>
    <property type="evidence" value="ECO:0007669"/>
    <property type="project" value="UniProtKB-EC"/>
</dbReference>
<feature type="domain" description="AMP-dependent synthetase/ligase" evidence="12">
    <location>
        <begin position="2"/>
        <end position="324"/>
    </location>
</feature>
<dbReference type="OrthoDB" id="10253869at2759"/>
<dbReference type="Gene3D" id="3.40.50.12780">
    <property type="entry name" value="N-terminal domain of ligase-like"/>
    <property type="match status" value="1"/>
</dbReference>
<evidence type="ECO:0000256" key="2">
    <source>
        <dbReference type="ARBA" id="ARBA00004930"/>
    </source>
</evidence>
<sequence length="466" mass="50614">MLLLPNCPEFAFSFLAASFIGATTTMANSFFTPAEVVKQAKASQAKLIVTQSFHVDKVLSYALENNVKIACIDALPPSDSKNVFHFSDLIRSDENEMPEVDVDPNDVVALPYSSGTTGLPKGVMLTHKGLVTSVAQQVDGENPNLHMTSDDVLMCVLPMFHIYALNSILLCGLRVGAAIVLVQKFEIGSFLGAMERYKVTYGPFVPPIVVAIAKCEKTDDYDLSAVRMVQSGAAPLGKEVEEAVRAKLRNATLGQGYGMTEAGPVLALCLAFAKEPFEVKSGACGTVMRNAEMKIVDPETGNSLPRNQPGEICIRGDQIMKGYLNDPEATERTIDKGGWLHTGDIGYIDDDDELFIVDRLKEIIKYKGFQVAPAELEALLLNNPEISDAAVVGMKDESAGEVPVAFVVKSNASKITEEEVKQYISKQVVFYKKINRVFFNDAIPKAPSGKILRKDLRAKLAAGLPN</sequence>
<dbReference type="SUPFAM" id="SSF56801">
    <property type="entry name" value="Acetyl-CoA synthetase-like"/>
    <property type="match status" value="1"/>
</dbReference>
<dbReference type="GO" id="GO:0005524">
    <property type="term" value="F:ATP binding"/>
    <property type="evidence" value="ECO:0007669"/>
    <property type="project" value="UniProtKB-KW"/>
</dbReference>
<dbReference type="AlphaFoldDB" id="A0A834GMY0"/>
<dbReference type="Gene3D" id="3.30.300.30">
    <property type="match status" value="1"/>
</dbReference>
<comment type="pathway">
    <text evidence="2">Phytoalexin biosynthesis; 3,4',5-trihydroxystilbene biosynthesis; 3,4',5-trihydroxystilbene from trans-4-coumarate: step 1/2.</text>
</comment>
<protein>
    <recommendedName>
        <fullName evidence="4">4-coumarate--CoA ligase</fullName>
        <ecNumber evidence="4">6.2.1.12</ecNumber>
    </recommendedName>
</protein>
<keyword evidence="15" id="KW-1185">Reference proteome</keyword>
<proteinExistence type="inferred from homology"/>
<dbReference type="EMBL" id="WJXA01000008">
    <property type="protein sequence ID" value="KAF7135902.1"/>
    <property type="molecule type" value="Genomic_DNA"/>
</dbReference>
<dbReference type="FunFam" id="3.40.50.12780:FF:000003">
    <property type="entry name" value="Long-chain-fatty-acid--CoA ligase FadD"/>
    <property type="match status" value="1"/>
</dbReference>
<dbReference type="PANTHER" id="PTHR24096">
    <property type="entry name" value="LONG-CHAIN-FATTY-ACID--COA LIGASE"/>
    <property type="match status" value="1"/>
</dbReference>
<dbReference type="InterPro" id="IPR020845">
    <property type="entry name" value="AMP-binding_CS"/>
</dbReference>
<evidence type="ECO:0000256" key="6">
    <source>
        <dbReference type="ARBA" id="ARBA00022741"/>
    </source>
</evidence>
<reference evidence="14" key="1">
    <citation type="submission" date="2019-11" db="EMBL/GenBank/DDBJ databases">
        <authorList>
            <person name="Liu Y."/>
            <person name="Hou J."/>
            <person name="Li T.-Q."/>
            <person name="Guan C.-H."/>
            <person name="Wu X."/>
            <person name="Wu H.-Z."/>
            <person name="Ling F."/>
            <person name="Zhang R."/>
            <person name="Shi X.-G."/>
            <person name="Ren J.-P."/>
            <person name="Chen E.-F."/>
            <person name="Sun J.-M."/>
        </authorList>
    </citation>
    <scope>NUCLEOTIDE SEQUENCE</scope>
    <source>
        <strain evidence="14">Adult_tree_wgs_1</strain>
        <tissue evidence="14">Leaves</tissue>
    </source>
</reference>
<dbReference type="Pfam" id="PF00501">
    <property type="entry name" value="AMP-binding"/>
    <property type="match status" value="1"/>
</dbReference>
<keyword evidence="8" id="KW-0587">Phenylpropanoid metabolism</keyword>
<comment type="catalytic activity">
    <reaction evidence="11">
        <text>(E)-4-coumarate + ATP + CoA = (E)-4-coumaroyl-CoA + AMP + diphosphate</text>
        <dbReference type="Rhea" id="RHEA:19641"/>
        <dbReference type="ChEBI" id="CHEBI:12876"/>
        <dbReference type="ChEBI" id="CHEBI:30616"/>
        <dbReference type="ChEBI" id="CHEBI:33019"/>
        <dbReference type="ChEBI" id="CHEBI:57287"/>
        <dbReference type="ChEBI" id="CHEBI:85008"/>
        <dbReference type="ChEBI" id="CHEBI:456215"/>
        <dbReference type="EC" id="6.2.1.12"/>
    </reaction>
    <physiologicalReaction direction="left-to-right" evidence="11">
        <dbReference type="Rhea" id="RHEA:19642"/>
    </physiologicalReaction>
</comment>
<evidence type="ECO:0000256" key="11">
    <source>
        <dbReference type="ARBA" id="ARBA00034252"/>
    </source>
</evidence>
<dbReference type="PANTHER" id="PTHR24096:SF406">
    <property type="entry name" value="4-COUMARATE--COA LIGASE 2"/>
    <property type="match status" value="1"/>
</dbReference>
<accession>A0A834GMY0</accession>
<dbReference type="FunFam" id="3.30.300.30:FF:000007">
    <property type="entry name" value="4-coumarate--CoA ligase 2"/>
    <property type="match status" value="1"/>
</dbReference>
<keyword evidence="6" id="KW-0547">Nucleotide-binding</keyword>
<evidence type="ECO:0000313" key="14">
    <source>
        <dbReference type="EMBL" id="KAF7135902.1"/>
    </source>
</evidence>
<comment type="cofactor">
    <cofactor evidence="1">
        <name>Mg(2+)</name>
        <dbReference type="ChEBI" id="CHEBI:18420"/>
    </cofactor>
</comment>
<evidence type="ECO:0000256" key="8">
    <source>
        <dbReference type="ARBA" id="ARBA00023051"/>
    </source>
</evidence>
<name>A0A834GMY0_RHOSS</name>
<dbReference type="PROSITE" id="PS00455">
    <property type="entry name" value="AMP_BINDING"/>
    <property type="match status" value="1"/>
</dbReference>
<organism evidence="14 15">
    <name type="scientific">Rhododendron simsii</name>
    <name type="common">Sims's rhododendron</name>
    <dbReference type="NCBI Taxonomy" id="118357"/>
    <lineage>
        <taxon>Eukaryota</taxon>
        <taxon>Viridiplantae</taxon>
        <taxon>Streptophyta</taxon>
        <taxon>Embryophyta</taxon>
        <taxon>Tracheophyta</taxon>
        <taxon>Spermatophyta</taxon>
        <taxon>Magnoliopsida</taxon>
        <taxon>eudicotyledons</taxon>
        <taxon>Gunneridae</taxon>
        <taxon>Pentapetalae</taxon>
        <taxon>asterids</taxon>
        <taxon>Ericales</taxon>
        <taxon>Ericaceae</taxon>
        <taxon>Ericoideae</taxon>
        <taxon>Rhodoreae</taxon>
        <taxon>Rhododendron</taxon>
    </lineage>
</organism>
<dbReference type="EC" id="6.2.1.12" evidence="4"/>
<dbReference type="InterPro" id="IPR025110">
    <property type="entry name" value="AMP-bd_C"/>
</dbReference>
<keyword evidence="5" id="KW-0436">Ligase</keyword>
<evidence type="ECO:0000256" key="10">
    <source>
        <dbReference type="ARBA" id="ARBA00034223"/>
    </source>
</evidence>
<evidence type="ECO:0000259" key="12">
    <source>
        <dbReference type="Pfam" id="PF00501"/>
    </source>
</evidence>
<evidence type="ECO:0000256" key="5">
    <source>
        <dbReference type="ARBA" id="ARBA00022598"/>
    </source>
</evidence>
<dbReference type="InterPro" id="IPR042099">
    <property type="entry name" value="ANL_N_sf"/>
</dbReference>
<keyword evidence="7" id="KW-0067">ATP-binding</keyword>
<evidence type="ECO:0000256" key="7">
    <source>
        <dbReference type="ARBA" id="ARBA00022840"/>
    </source>
</evidence>
<feature type="domain" description="AMP-binding enzyme C-terminal" evidence="13">
    <location>
        <begin position="375"/>
        <end position="450"/>
    </location>
</feature>